<dbReference type="Gene3D" id="1.20.144.10">
    <property type="entry name" value="Phosphatidic acid phosphatase type 2/haloperoxidase"/>
    <property type="match status" value="1"/>
</dbReference>
<protein>
    <submittedName>
        <fullName evidence="9">Bifunctional phosphatase PAP2/diacylglycerol kinase family protein</fullName>
    </submittedName>
</protein>
<dbReference type="SUPFAM" id="SSF111331">
    <property type="entry name" value="NAD kinase/diacylglycerol kinase-like"/>
    <property type="match status" value="1"/>
</dbReference>
<dbReference type="EMBL" id="JBHUKR010000015">
    <property type="protein sequence ID" value="MFD2419848.1"/>
    <property type="molecule type" value="Genomic_DNA"/>
</dbReference>
<dbReference type="Pfam" id="PF01569">
    <property type="entry name" value="PAP2"/>
    <property type="match status" value="1"/>
</dbReference>
<feature type="transmembrane region" description="Helical" evidence="7">
    <location>
        <begin position="58"/>
        <end position="77"/>
    </location>
</feature>
<gene>
    <name evidence="9" type="ORF">ACFSXZ_26310</name>
</gene>
<reference evidence="10" key="1">
    <citation type="journal article" date="2019" name="Int. J. Syst. Evol. Microbiol.">
        <title>The Global Catalogue of Microorganisms (GCM) 10K type strain sequencing project: providing services to taxonomists for standard genome sequencing and annotation.</title>
        <authorList>
            <consortium name="The Broad Institute Genomics Platform"/>
            <consortium name="The Broad Institute Genome Sequencing Center for Infectious Disease"/>
            <person name="Wu L."/>
            <person name="Ma J."/>
        </authorList>
    </citation>
    <scope>NUCLEOTIDE SEQUENCE [LARGE SCALE GENOMIC DNA]</scope>
    <source>
        <strain evidence="10">CGMCC 4.7645</strain>
    </source>
</reference>
<evidence type="ECO:0000256" key="7">
    <source>
        <dbReference type="SAM" id="Phobius"/>
    </source>
</evidence>
<dbReference type="PANTHER" id="PTHR14969">
    <property type="entry name" value="SPHINGOSINE-1-PHOSPHATE PHOSPHOHYDROLASE"/>
    <property type="match status" value="1"/>
</dbReference>
<keyword evidence="5 7" id="KW-1133">Transmembrane helix</keyword>
<dbReference type="RefSeq" id="WP_378267875.1">
    <property type="nucleotide sequence ID" value="NZ_JBHUKR010000015.1"/>
</dbReference>
<dbReference type="SUPFAM" id="SSF48317">
    <property type="entry name" value="Acid phosphatase/Vanadium-dependent haloperoxidase"/>
    <property type="match status" value="1"/>
</dbReference>
<dbReference type="Gene3D" id="3.40.50.10330">
    <property type="entry name" value="Probable inorganic polyphosphate/atp-NAD kinase, domain 1"/>
    <property type="match status" value="1"/>
</dbReference>
<evidence type="ECO:0000256" key="4">
    <source>
        <dbReference type="ARBA" id="ARBA00022801"/>
    </source>
</evidence>
<keyword evidence="9" id="KW-0808">Transferase</keyword>
<sequence>MWRRIPAMDRWVLTKMGTRDPKIIRYLPLLGRSANYNRLWWGISALLAVTGDKRARRAGLRGIIAAVVASFAANILAKQAVRRPRPPIDLTPIHRRLRRFPQTTSFPSGHSASAAAFAAGVAIEFPVLAAPIGVIAAGVAASRVVTGVHYPSDVVAGSALGVGAGVLTLWWWPRTTPGPAMVENVPGPALADGEGLVVIVNSAAGSAGEDLCEVLERRLPKAELIEHPGDADLADVLAAAARRCRVLGVAGGDGSINVAARIAVEHDVPLLAIPAGTLNHFAKDLGVGNADEAIDALQAGETVRVDLGRVDGQVFVNTCSTGLYTDMVRYREKWERRLGKWPAVLVGLVHVTRRAKPQELMIDGRPRRVWMVFAGNGRYEPTGFAPSSRPQLDDGLLDVRIVDAERPLARSRIVWALLTGTLPWCGPYEGGTATEVKISAPDGLLHVTVDGEFTEVNPQMTITKEPRALAVYRPRRG</sequence>
<dbReference type="Proteomes" id="UP001597417">
    <property type="component" value="Unassembled WGS sequence"/>
</dbReference>
<dbReference type="InterPro" id="IPR017438">
    <property type="entry name" value="ATP-NAD_kinase_N"/>
</dbReference>
<dbReference type="CDD" id="cd01610">
    <property type="entry name" value="PAP2_like"/>
    <property type="match status" value="1"/>
</dbReference>
<dbReference type="PANTHER" id="PTHR14969:SF62">
    <property type="entry name" value="DECAPRENYLPHOSPHORYL-5-PHOSPHORIBOSE PHOSPHATASE RV3807C-RELATED"/>
    <property type="match status" value="1"/>
</dbReference>
<name>A0ABW5FYH4_9PSEU</name>
<dbReference type="InterPro" id="IPR036938">
    <property type="entry name" value="PAP2/HPO_sf"/>
</dbReference>
<evidence type="ECO:0000313" key="9">
    <source>
        <dbReference type="EMBL" id="MFD2419848.1"/>
    </source>
</evidence>
<dbReference type="SMART" id="SM00014">
    <property type="entry name" value="acidPPc"/>
    <property type="match status" value="1"/>
</dbReference>
<dbReference type="PROSITE" id="PS50146">
    <property type="entry name" value="DAGK"/>
    <property type="match status" value="1"/>
</dbReference>
<comment type="subcellular location">
    <subcellularLocation>
        <location evidence="1">Cell membrane</location>
        <topology evidence="1">Multi-pass membrane protein</topology>
    </subcellularLocation>
</comment>
<dbReference type="GO" id="GO:0016301">
    <property type="term" value="F:kinase activity"/>
    <property type="evidence" value="ECO:0007669"/>
    <property type="project" value="UniProtKB-KW"/>
</dbReference>
<dbReference type="InterPro" id="IPR045540">
    <property type="entry name" value="YegS/DAGK_C"/>
</dbReference>
<evidence type="ECO:0000256" key="3">
    <source>
        <dbReference type="ARBA" id="ARBA00022692"/>
    </source>
</evidence>
<keyword evidence="9" id="KW-0418">Kinase</keyword>
<evidence type="ECO:0000256" key="5">
    <source>
        <dbReference type="ARBA" id="ARBA00022989"/>
    </source>
</evidence>
<keyword evidence="6 7" id="KW-0472">Membrane</keyword>
<keyword evidence="3 7" id="KW-0812">Transmembrane</keyword>
<dbReference type="Gene3D" id="2.60.200.40">
    <property type="match status" value="1"/>
</dbReference>
<feature type="transmembrane region" description="Helical" evidence="7">
    <location>
        <begin position="114"/>
        <end position="142"/>
    </location>
</feature>
<evidence type="ECO:0000256" key="1">
    <source>
        <dbReference type="ARBA" id="ARBA00004651"/>
    </source>
</evidence>
<accession>A0ABW5FYH4</accession>
<dbReference type="SMART" id="SM00046">
    <property type="entry name" value="DAGKc"/>
    <property type="match status" value="1"/>
</dbReference>
<comment type="caution">
    <text evidence="9">The sequence shown here is derived from an EMBL/GenBank/DDBJ whole genome shotgun (WGS) entry which is preliminary data.</text>
</comment>
<feature type="domain" description="DAGKc" evidence="8">
    <location>
        <begin position="191"/>
        <end position="314"/>
    </location>
</feature>
<evidence type="ECO:0000259" key="8">
    <source>
        <dbReference type="PROSITE" id="PS50146"/>
    </source>
</evidence>
<dbReference type="InterPro" id="IPR016064">
    <property type="entry name" value="NAD/diacylglycerol_kinase_sf"/>
</dbReference>
<evidence type="ECO:0000313" key="10">
    <source>
        <dbReference type="Proteomes" id="UP001597417"/>
    </source>
</evidence>
<feature type="transmembrane region" description="Helical" evidence="7">
    <location>
        <begin position="154"/>
        <end position="172"/>
    </location>
</feature>
<dbReference type="InterPro" id="IPR001206">
    <property type="entry name" value="Diacylglycerol_kinase_cat_dom"/>
</dbReference>
<evidence type="ECO:0000256" key="6">
    <source>
        <dbReference type="ARBA" id="ARBA00023136"/>
    </source>
</evidence>
<proteinExistence type="predicted"/>
<organism evidence="9 10">
    <name type="scientific">Amycolatopsis pigmentata</name>
    <dbReference type="NCBI Taxonomy" id="450801"/>
    <lineage>
        <taxon>Bacteria</taxon>
        <taxon>Bacillati</taxon>
        <taxon>Actinomycetota</taxon>
        <taxon>Actinomycetes</taxon>
        <taxon>Pseudonocardiales</taxon>
        <taxon>Pseudonocardiaceae</taxon>
        <taxon>Amycolatopsis</taxon>
    </lineage>
</organism>
<evidence type="ECO:0000256" key="2">
    <source>
        <dbReference type="ARBA" id="ARBA00022475"/>
    </source>
</evidence>
<keyword evidence="4" id="KW-0378">Hydrolase</keyword>
<dbReference type="InterPro" id="IPR000326">
    <property type="entry name" value="PAP2/HPO"/>
</dbReference>
<dbReference type="Pfam" id="PF19279">
    <property type="entry name" value="YegS_C"/>
    <property type="match status" value="1"/>
</dbReference>
<dbReference type="Pfam" id="PF00781">
    <property type="entry name" value="DAGK_cat"/>
    <property type="match status" value="1"/>
</dbReference>
<keyword evidence="10" id="KW-1185">Reference proteome</keyword>
<keyword evidence="2" id="KW-1003">Cell membrane</keyword>